<keyword evidence="1" id="KW-0812">Transmembrane</keyword>
<dbReference type="RefSeq" id="WP_339942230.1">
    <property type="nucleotide sequence ID" value="NZ_BAABGA010000073.1"/>
</dbReference>
<feature type="transmembrane region" description="Helical" evidence="1">
    <location>
        <begin position="60"/>
        <end position="80"/>
    </location>
</feature>
<name>A0ABP8NCR7_9BACT</name>
<evidence type="ECO:0000256" key="1">
    <source>
        <dbReference type="SAM" id="Phobius"/>
    </source>
</evidence>
<protein>
    <submittedName>
        <fullName evidence="2">Uncharacterized protein</fullName>
    </submittedName>
</protein>
<evidence type="ECO:0000313" key="3">
    <source>
        <dbReference type="Proteomes" id="UP001500840"/>
    </source>
</evidence>
<organism evidence="2 3">
    <name type="scientific">Novipirellula rosea</name>
    <dbReference type="NCBI Taxonomy" id="1031540"/>
    <lineage>
        <taxon>Bacteria</taxon>
        <taxon>Pseudomonadati</taxon>
        <taxon>Planctomycetota</taxon>
        <taxon>Planctomycetia</taxon>
        <taxon>Pirellulales</taxon>
        <taxon>Pirellulaceae</taxon>
        <taxon>Novipirellula</taxon>
    </lineage>
</organism>
<keyword evidence="1" id="KW-0472">Membrane</keyword>
<comment type="caution">
    <text evidence="2">The sequence shown here is derived from an EMBL/GenBank/DDBJ whole genome shotgun (WGS) entry which is preliminary data.</text>
</comment>
<dbReference type="Proteomes" id="UP001500840">
    <property type="component" value="Unassembled WGS sequence"/>
</dbReference>
<proteinExistence type="predicted"/>
<keyword evidence="3" id="KW-1185">Reference proteome</keyword>
<reference evidence="3" key="1">
    <citation type="journal article" date="2019" name="Int. J. Syst. Evol. Microbiol.">
        <title>The Global Catalogue of Microorganisms (GCM) 10K type strain sequencing project: providing services to taxonomists for standard genome sequencing and annotation.</title>
        <authorList>
            <consortium name="The Broad Institute Genomics Platform"/>
            <consortium name="The Broad Institute Genome Sequencing Center for Infectious Disease"/>
            <person name="Wu L."/>
            <person name="Ma J."/>
        </authorList>
    </citation>
    <scope>NUCLEOTIDE SEQUENCE [LARGE SCALE GENOMIC DNA]</scope>
    <source>
        <strain evidence="3">JCM 17759</strain>
    </source>
</reference>
<dbReference type="EMBL" id="BAABGA010000073">
    <property type="protein sequence ID" value="GAA4464982.1"/>
    <property type="molecule type" value="Genomic_DNA"/>
</dbReference>
<feature type="transmembrane region" description="Helical" evidence="1">
    <location>
        <begin position="31"/>
        <end position="48"/>
    </location>
</feature>
<sequence length="125" mass="13659">MSRIAIVFGLMLCAVTMLALMVTMQKMPSQFCPMMFGIPMLFCGVVGLNPHRRKHAMHVAATVALLGTLIGGSNTVFSLFRVLRGIQVNSLAMQVVMAMTVLCTIFLVVSLISFAQARRRRLTPG</sequence>
<gene>
    <name evidence="2" type="ORF">GCM10023156_52060</name>
</gene>
<evidence type="ECO:0000313" key="2">
    <source>
        <dbReference type="EMBL" id="GAA4464982.1"/>
    </source>
</evidence>
<keyword evidence="1" id="KW-1133">Transmembrane helix</keyword>
<feature type="transmembrane region" description="Helical" evidence="1">
    <location>
        <begin position="92"/>
        <end position="115"/>
    </location>
</feature>
<accession>A0ABP8NCR7</accession>